<dbReference type="InterPro" id="IPR007251">
    <property type="entry name" value="Iron_permease_Fet4"/>
</dbReference>
<dbReference type="InParanoid" id="Q6CN85"/>
<keyword evidence="1" id="KW-0472">Membrane</keyword>
<feature type="transmembrane region" description="Helical" evidence="1">
    <location>
        <begin position="377"/>
        <end position="396"/>
    </location>
</feature>
<dbReference type="FunCoup" id="Q6CN85">
    <property type="interactions" value="274"/>
</dbReference>
<protein>
    <submittedName>
        <fullName evidence="2">KLLA0E14499p</fullName>
    </submittedName>
</protein>
<dbReference type="PaxDb" id="284590-Q6CN85"/>
<dbReference type="AlphaFoldDB" id="Q6CN85"/>
<organism evidence="2 3">
    <name type="scientific">Kluyveromyces lactis (strain ATCC 8585 / CBS 2359 / DSM 70799 / NBRC 1267 / NRRL Y-1140 / WM37)</name>
    <name type="common">Yeast</name>
    <name type="synonym">Candida sphaerica</name>
    <dbReference type="NCBI Taxonomy" id="284590"/>
    <lineage>
        <taxon>Eukaryota</taxon>
        <taxon>Fungi</taxon>
        <taxon>Dikarya</taxon>
        <taxon>Ascomycota</taxon>
        <taxon>Saccharomycotina</taxon>
        <taxon>Saccharomycetes</taxon>
        <taxon>Saccharomycetales</taxon>
        <taxon>Saccharomycetaceae</taxon>
        <taxon>Kluyveromyces</taxon>
    </lineage>
</organism>
<feature type="transmembrane region" description="Helical" evidence="1">
    <location>
        <begin position="265"/>
        <end position="284"/>
    </location>
</feature>
<proteinExistence type="predicted"/>
<feature type="transmembrane region" description="Helical" evidence="1">
    <location>
        <begin position="460"/>
        <end position="481"/>
    </location>
</feature>
<feature type="transmembrane region" description="Helical" evidence="1">
    <location>
        <begin position="218"/>
        <end position="239"/>
    </location>
</feature>
<keyword evidence="1" id="KW-1133">Transmembrane helix</keyword>
<evidence type="ECO:0000313" key="3">
    <source>
        <dbReference type="Proteomes" id="UP000000598"/>
    </source>
</evidence>
<dbReference type="GO" id="GO:0055085">
    <property type="term" value="P:transmembrane transport"/>
    <property type="evidence" value="ECO:0007669"/>
    <property type="project" value="InterPro"/>
</dbReference>
<feature type="transmembrane region" description="Helical" evidence="1">
    <location>
        <begin position="487"/>
        <end position="505"/>
    </location>
</feature>
<dbReference type="Pfam" id="PF04120">
    <property type="entry name" value="Iron_permease"/>
    <property type="match status" value="2"/>
</dbReference>
<dbReference type="KEGG" id="kla:KLLA0_E14499g"/>
<feature type="transmembrane region" description="Helical" evidence="1">
    <location>
        <begin position="343"/>
        <end position="365"/>
    </location>
</feature>
<reference evidence="2 3" key="1">
    <citation type="journal article" date="2004" name="Nature">
        <title>Genome evolution in yeasts.</title>
        <authorList>
            <consortium name="Genolevures"/>
            <person name="Dujon B."/>
            <person name="Sherman D."/>
            <person name="Fischer G."/>
            <person name="Durrens P."/>
            <person name="Casaregola S."/>
            <person name="Lafontaine I."/>
            <person name="de Montigny J."/>
            <person name="Marck C."/>
            <person name="Neuveglise C."/>
            <person name="Talla E."/>
            <person name="Goffard N."/>
            <person name="Frangeul L."/>
            <person name="Aigle M."/>
            <person name="Anthouard V."/>
            <person name="Babour A."/>
            <person name="Barbe V."/>
            <person name="Barnay S."/>
            <person name="Blanchin S."/>
            <person name="Beckerich J.M."/>
            <person name="Beyne E."/>
            <person name="Bleykasten C."/>
            <person name="Boisrame A."/>
            <person name="Boyer J."/>
            <person name="Cattolico L."/>
            <person name="Confanioleri F."/>
            <person name="de Daruvar A."/>
            <person name="Despons L."/>
            <person name="Fabre E."/>
            <person name="Fairhead C."/>
            <person name="Ferry-Dumazet H."/>
            <person name="Groppi A."/>
            <person name="Hantraye F."/>
            <person name="Hennequin C."/>
            <person name="Jauniaux N."/>
            <person name="Joyet P."/>
            <person name="Kachouri R."/>
            <person name="Kerrest A."/>
            <person name="Koszul R."/>
            <person name="Lemaire M."/>
            <person name="Lesur I."/>
            <person name="Ma L."/>
            <person name="Muller H."/>
            <person name="Nicaud J.M."/>
            <person name="Nikolski M."/>
            <person name="Oztas S."/>
            <person name="Ozier-Kalogeropoulos O."/>
            <person name="Pellenz S."/>
            <person name="Potier S."/>
            <person name="Richard G.F."/>
            <person name="Straub M.L."/>
            <person name="Suleau A."/>
            <person name="Swennene D."/>
            <person name="Tekaia F."/>
            <person name="Wesolowski-Louvel M."/>
            <person name="Westhof E."/>
            <person name="Wirth B."/>
            <person name="Zeniou-Meyer M."/>
            <person name="Zivanovic I."/>
            <person name="Bolotin-Fukuhara M."/>
            <person name="Thierry A."/>
            <person name="Bouchier C."/>
            <person name="Caudron B."/>
            <person name="Scarpelli C."/>
            <person name="Gaillardin C."/>
            <person name="Weissenbach J."/>
            <person name="Wincker P."/>
            <person name="Souciet J.L."/>
        </authorList>
    </citation>
    <scope>NUCLEOTIDE SEQUENCE [LARGE SCALE GENOMIC DNA]</scope>
    <source>
        <strain evidence="3">ATCC 8585 / CBS 2359 / DSM 70799 / NBRC 1267 / NRRL Y-1140 / WM37</strain>
    </source>
</reference>
<keyword evidence="1" id="KW-0812">Transmembrane</keyword>
<feature type="transmembrane region" description="Helical" evidence="1">
    <location>
        <begin position="97"/>
        <end position="116"/>
    </location>
</feature>
<accession>Q6CN85</accession>
<name>Q6CN85_KLULA</name>
<evidence type="ECO:0000256" key="1">
    <source>
        <dbReference type="SAM" id="Phobius"/>
    </source>
</evidence>
<dbReference type="HOGENOM" id="CLU_028340_0_0_1"/>
<gene>
    <name evidence="2" type="ORF">KLLA0_E14499g</name>
</gene>
<evidence type="ECO:0000313" key="2">
    <source>
        <dbReference type="EMBL" id="CAG99691.1"/>
    </source>
</evidence>
<dbReference type="OMA" id="WQVVMQD"/>
<sequence length="546" mass="61614">MGKISEFFGNPGYRTDVHQKVPISSTRTVDGLQKISDNDPGHLVEVETSYSSSSVVVGELEVEENGDISTSIGFTGLEKNRTDIILDWLVELAGSQIMFVIMMAILVGWIIAGIITSGSYDWQVVMDDGQSIQSYVWDTLLMRQQLMSAHEHMCICAELGSRVTVFKKLLTRIIDQSEEKNTKAVDHMPEIYEVTADLEDSSWYDKLASTVSRVLGSWYSIVIYWCGIIAWVGCGALTIDAGNTPPYTGRTSGSNPEMAKFGNLWQMYINTATAVILYLTTVFLQNIRARHDIFVAKYIREIFAMDLKIDSLLRKHSNDYTTEADVVTVEAQKRSRGEIWIDWYGDIIGTGVGVLIGILVFTAWIVVGHPMGWSDNWWLIIGTYTGLVGFFDGFVIRQNYFRIVKSEKENYENVIADDFELFSILGIPCPEHLAEVPLDENRSVTYRVSVYINRICSSQLSVLASIIFIIALICIASALKWNETGQLLANTPTMIIEGFFLLILLQAHNWADTTRRGEISLLYNRRNFLFAYLQNRFGEKSQEVKT</sequence>
<dbReference type="eggNOG" id="ENOG502QRCK">
    <property type="taxonomic scope" value="Eukaryota"/>
</dbReference>
<dbReference type="EMBL" id="CR382125">
    <property type="protein sequence ID" value="CAG99691.1"/>
    <property type="molecule type" value="Genomic_DNA"/>
</dbReference>
<dbReference type="STRING" id="284590.Q6CN85"/>
<dbReference type="Proteomes" id="UP000000598">
    <property type="component" value="Chromosome E"/>
</dbReference>
<keyword evidence="3" id="KW-1185">Reference proteome</keyword>